<dbReference type="OrthoDB" id="10452089at2759"/>
<keyword evidence="2" id="KW-1185">Reference proteome</keyword>
<dbReference type="AlphaFoldDB" id="A0A0C9XID6"/>
<reference evidence="2" key="2">
    <citation type="submission" date="2015-01" db="EMBL/GenBank/DDBJ databases">
        <title>Evolutionary Origins and Diversification of the Mycorrhizal Mutualists.</title>
        <authorList>
            <consortium name="DOE Joint Genome Institute"/>
            <consortium name="Mycorrhizal Genomics Consortium"/>
            <person name="Kohler A."/>
            <person name="Kuo A."/>
            <person name="Nagy L.G."/>
            <person name="Floudas D."/>
            <person name="Copeland A."/>
            <person name="Barry K.W."/>
            <person name="Cichocki N."/>
            <person name="Veneault-Fourrey C."/>
            <person name="LaButti K."/>
            <person name="Lindquist E.A."/>
            <person name="Lipzen A."/>
            <person name="Lundell T."/>
            <person name="Morin E."/>
            <person name="Murat C."/>
            <person name="Riley R."/>
            <person name="Ohm R."/>
            <person name="Sun H."/>
            <person name="Tunlid A."/>
            <person name="Henrissat B."/>
            <person name="Grigoriev I.V."/>
            <person name="Hibbett D.S."/>
            <person name="Martin F."/>
        </authorList>
    </citation>
    <scope>NUCLEOTIDE SEQUENCE [LARGE SCALE GENOMIC DNA]</scope>
    <source>
        <strain evidence="2">LaAM-08-1</strain>
    </source>
</reference>
<evidence type="ECO:0000313" key="2">
    <source>
        <dbReference type="Proteomes" id="UP000054477"/>
    </source>
</evidence>
<gene>
    <name evidence="1" type="ORF">K443DRAFT_253851</name>
</gene>
<accession>A0A0C9XID6</accession>
<dbReference type="Proteomes" id="UP000054477">
    <property type="component" value="Unassembled WGS sequence"/>
</dbReference>
<name>A0A0C9XID6_9AGAR</name>
<dbReference type="EMBL" id="KN838695">
    <property type="protein sequence ID" value="KIJ97371.1"/>
    <property type="molecule type" value="Genomic_DNA"/>
</dbReference>
<proteinExistence type="predicted"/>
<sequence length="134" mass="14950">MKVGFVPTWCISGFGLSRGGFGLAEVRCVYNSLHWFIEAIPFCSKRGVRAHFLMQPSDLCVLLTPPFPILTPRFLSCCQTPFDYSDTAPTHLGGCPFNVRTTNRCTTYVLKHPGYWCIRVWKVAPSRGCGQADA</sequence>
<reference evidence="1 2" key="1">
    <citation type="submission" date="2014-04" db="EMBL/GenBank/DDBJ databases">
        <authorList>
            <consortium name="DOE Joint Genome Institute"/>
            <person name="Kuo A."/>
            <person name="Kohler A."/>
            <person name="Nagy L.G."/>
            <person name="Floudas D."/>
            <person name="Copeland A."/>
            <person name="Barry K.W."/>
            <person name="Cichocki N."/>
            <person name="Veneault-Fourrey C."/>
            <person name="LaButti K."/>
            <person name="Lindquist E.A."/>
            <person name="Lipzen A."/>
            <person name="Lundell T."/>
            <person name="Morin E."/>
            <person name="Murat C."/>
            <person name="Sun H."/>
            <person name="Tunlid A."/>
            <person name="Henrissat B."/>
            <person name="Grigoriev I.V."/>
            <person name="Hibbett D.S."/>
            <person name="Martin F."/>
            <person name="Nordberg H.P."/>
            <person name="Cantor M.N."/>
            <person name="Hua S.X."/>
        </authorList>
    </citation>
    <scope>NUCLEOTIDE SEQUENCE [LARGE SCALE GENOMIC DNA]</scope>
    <source>
        <strain evidence="1 2">LaAM-08-1</strain>
    </source>
</reference>
<organism evidence="1 2">
    <name type="scientific">Laccaria amethystina LaAM-08-1</name>
    <dbReference type="NCBI Taxonomy" id="1095629"/>
    <lineage>
        <taxon>Eukaryota</taxon>
        <taxon>Fungi</taxon>
        <taxon>Dikarya</taxon>
        <taxon>Basidiomycota</taxon>
        <taxon>Agaricomycotina</taxon>
        <taxon>Agaricomycetes</taxon>
        <taxon>Agaricomycetidae</taxon>
        <taxon>Agaricales</taxon>
        <taxon>Agaricineae</taxon>
        <taxon>Hydnangiaceae</taxon>
        <taxon>Laccaria</taxon>
    </lineage>
</organism>
<evidence type="ECO:0000313" key="1">
    <source>
        <dbReference type="EMBL" id="KIJ97371.1"/>
    </source>
</evidence>
<dbReference type="HOGENOM" id="CLU_114203_0_0_1"/>
<protein>
    <submittedName>
        <fullName evidence="1">Uncharacterized protein</fullName>
    </submittedName>
</protein>